<keyword evidence="5" id="KW-1185">Reference proteome</keyword>
<evidence type="ECO:0000313" key="5">
    <source>
        <dbReference type="Proteomes" id="UP000189705"/>
    </source>
</evidence>
<dbReference type="CDD" id="cd03593">
    <property type="entry name" value="CLECT_NK_receptors_like"/>
    <property type="match status" value="1"/>
</dbReference>
<dbReference type="KEGG" id="asn:102374840"/>
<keyword evidence="2" id="KW-0430">Lectin</keyword>
<proteinExistence type="predicted"/>
<evidence type="ECO:0000256" key="3">
    <source>
        <dbReference type="SAM" id="Phobius"/>
    </source>
</evidence>
<dbReference type="GO" id="GO:0030246">
    <property type="term" value="F:carbohydrate binding"/>
    <property type="evidence" value="ECO:0007669"/>
    <property type="project" value="UniProtKB-KW"/>
</dbReference>
<keyword evidence="3" id="KW-0472">Membrane</keyword>
<keyword evidence="3" id="KW-0812">Transmembrane</keyword>
<dbReference type="CTD" id="10219"/>
<evidence type="ECO:0000256" key="2">
    <source>
        <dbReference type="ARBA" id="ARBA00022734"/>
    </source>
</evidence>
<reference evidence="6 7" key="1">
    <citation type="submission" date="2022-04" db="UniProtKB">
        <authorList>
            <consortium name="RefSeq"/>
        </authorList>
    </citation>
    <scope>IDENTIFICATION</scope>
</reference>
<keyword evidence="6 7" id="KW-0675">Receptor</keyword>
<organism evidence="7">
    <name type="scientific">Alligator sinensis</name>
    <name type="common">Chinese alligator</name>
    <dbReference type="NCBI Taxonomy" id="38654"/>
    <lineage>
        <taxon>Eukaryota</taxon>
        <taxon>Metazoa</taxon>
        <taxon>Chordata</taxon>
        <taxon>Craniata</taxon>
        <taxon>Vertebrata</taxon>
        <taxon>Euteleostomi</taxon>
        <taxon>Archelosauria</taxon>
        <taxon>Archosauria</taxon>
        <taxon>Crocodylia</taxon>
        <taxon>Alligatoridae</taxon>
        <taxon>Alligatorinae</taxon>
        <taxon>Alligator</taxon>
    </lineage>
</organism>
<evidence type="ECO:0000313" key="8">
    <source>
        <dbReference type="RefSeq" id="XP_006032693.1"/>
    </source>
</evidence>
<dbReference type="OrthoDB" id="6133475at2759"/>
<dbReference type="InterPro" id="IPR033992">
    <property type="entry name" value="NKR-like_CTLD"/>
</dbReference>
<dbReference type="GeneID" id="102374840"/>
<dbReference type="RefSeq" id="XP_006032692.1">
    <property type="nucleotide sequence ID" value="XM_006032630.3"/>
</dbReference>
<dbReference type="SUPFAM" id="SSF56436">
    <property type="entry name" value="C-type lectin-like"/>
    <property type="match status" value="1"/>
</dbReference>
<dbReference type="PANTHER" id="PTHR47648:SF1">
    <property type="entry name" value="KILLER CELL LECTIN-LIKE RECEPTOR SUBFAMILY G MEMBER 1"/>
    <property type="match status" value="1"/>
</dbReference>
<dbReference type="STRING" id="38654.A0A1U7SLL0"/>
<feature type="transmembrane region" description="Helical" evidence="3">
    <location>
        <begin position="47"/>
        <end position="70"/>
    </location>
</feature>
<dbReference type="eggNOG" id="KOG4297">
    <property type="taxonomic scope" value="Eukaryota"/>
</dbReference>
<dbReference type="PROSITE" id="PS50041">
    <property type="entry name" value="C_TYPE_LECTIN_2"/>
    <property type="match status" value="1"/>
</dbReference>
<dbReference type="GO" id="GO:0016020">
    <property type="term" value="C:membrane"/>
    <property type="evidence" value="ECO:0007669"/>
    <property type="project" value="UniProtKB-SubCell"/>
</dbReference>
<dbReference type="Pfam" id="PF00059">
    <property type="entry name" value="Lectin_C"/>
    <property type="match status" value="1"/>
</dbReference>
<protein>
    <submittedName>
        <fullName evidence="6 7">Killer Cell lectin-like receptor subfamily G member 1</fullName>
    </submittedName>
</protein>
<dbReference type="Gene3D" id="3.10.100.10">
    <property type="entry name" value="Mannose-Binding Protein A, subunit A"/>
    <property type="match status" value="1"/>
</dbReference>
<gene>
    <name evidence="6 7 8" type="primary">KLRG1</name>
</gene>
<evidence type="ECO:0000256" key="1">
    <source>
        <dbReference type="ARBA" id="ARBA00004167"/>
    </source>
</evidence>
<feature type="domain" description="C-type lectin" evidence="4">
    <location>
        <begin position="86"/>
        <end position="190"/>
    </location>
</feature>
<comment type="subcellular location">
    <subcellularLocation>
        <location evidence="1">Membrane</location>
        <topology evidence="1">Single-pass membrane protein</topology>
    </subcellularLocation>
</comment>
<evidence type="ECO:0000313" key="7">
    <source>
        <dbReference type="RefSeq" id="XP_006032692.1"/>
    </source>
</evidence>
<keyword evidence="3" id="KW-1133">Transmembrane helix</keyword>
<dbReference type="InterPro" id="IPR016187">
    <property type="entry name" value="CTDL_fold"/>
</dbReference>
<sequence>MEGNKTETSGAERSEEIIYTSVKFSQPPPIHANDGLKHKGPCSQSSLVCRLTVGVLSVLLLVQGVMLVVLHMSDSCLRCPELWVGYGDSCYFFSKERKDWNSSQESCAAESAHLLVISNTQEMNLFKRIPREQSWIGLRNTTHSGWVWADSSGLSEIKVISNSPVQHCGVLMNGVFQASSCSVSMQWICEKSLK</sequence>
<dbReference type="AlphaFoldDB" id="A0A1U7SLL0"/>
<dbReference type="RefSeq" id="XP_006032693.1">
    <property type="nucleotide sequence ID" value="XM_006032631.3"/>
</dbReference>
<dbReference type="Proteomes" id="UP000189705">
    <property type="component" value="Unplaced"/>
</dbReference>
<dbReference type="InterPro" id="IPR001304">
    <property type="entry name" value="C-type_lectin-like"/>
</dbReference>
<dbReference type="InterPro" id="IPR042190">
    <property type="entry name" value="KLRG1"/>
</dbReference>
<evidence type="ECO:0000313" key="6">
    <source>
        <dbReference type="RefSeq" id="XP_006032691.1"/>
    </source>
</evidence>
<dbReference type="RefSeq" id="XP_006032691.1">
    <property type="nucleotide sequence ID" value="XM_006032629.3"/>
</dbReference>
<accession>A0A1U7SLL0</accession>
<dbReference type="PANTHER" id="PTHR47648">
    <property type="entry name" value="KILLER CELL LECTIN-LIKE RECEPTOR SUBFAMILY G MEMBER 1"/>
    <property type="match status" value="1"/>
</dbReference>
<dbReference type="SMART" id="SM00034">
    <property type="entry name" value="CLECT"/>
    <property type="match status" value="1"/>
</dbReference>
<dbReference type="InterPro" id="IPR016186">
    <property type="entry name" value="C-type_lectin-like/link_sf"/>
</dbReference>
<evidence type="ECO:0000259" key="4">
    <source>
        <dbReference type="PROSITE" id="PS50041"/>
    </source>
</evidence>
<name>A0A1U7SLL0_ALLSI</name>